<keyword evidence="2" id="KW-1185">Reference proteome</keyword>
<dbReference type="RefSeq" id="WP_252252587.1">
    <property type="nucleotide sequence ID" value="NZ_CP098736.1"/>
</dbReference>
<evidence type="ECO:0000313" key="2">
    <source>
        <dbReference type="Proteomes" id="UP001056648"/>
    </source>
</evidence>
<dbReference type="Proteomes" id="UP001056648">
    <property type="component" value="Chromosome 2"/>
</dbReference>
<protein>
    <submittedName>
        <fullName evidence="1">DUF3277 family protein</fullName>
    </submittedName>
</protein>
<name>A0ABY4VP56_9BURK</name>
<evidence type="ECO:0000313" key="1">
    <source>
        <dbReference type="EMBL" id="USE78836.1"/>
    </source>
</evidence>
<reference evidence="1" key="1">
    <citation type="submission" date="2022-06" db="EMBL/GenBank/DDBJ databases">
        <title>Complete genome sequence and characterization of Cupriavidus gilardii QJ1 isolated from contaminating cells.</title>
        <authorList>
            <person name="Qi J."/>
        </authorList>
    </citation>
    <scope>NUCLEOTIDE SEQUENCE</scope>
    <source>
        <strain evidence="1">QJ1</strain>
    </source>
</reference>
<dbReference type="EMBL" id="CP098736">
    <property type="protein sequence ID" value="USE78836.1"/>
    <property type="molecule type" value="Genomic_DNA"/>
</dbReference>
<organism evidence="1 2">
    <name type="scientific">Cupriavidus gilardii</name>
    <dbReference type="NCBI Taxonomy" id="82541"/>
    <lineage>
        <taxon>Bacteria</taxon>
        <taxon>Pseudomonadati</taxon>
        <taxon>Pseudomonadota</taxon>
        <taxon>Betaproteobacteria</taxon>
        <taxon>Burkholderiales</taxon>
        <taxon>Burkholderiaceae</taxon>
        <taxon>Cupriavidus</taxon>
    </lineage>
</organism>
<accession>A0ABY4VP56</accession>
<gene>
    <name evidence="1" type="ORF">NDR89_19550</name>
</gene>
<proteinExistence type="predicted"/>
<sequence>MSGTYSFIDVQASLVGPGGSIQLGYGEATAEEGITIATANDKNTMTVGSDGSVMHSLRADNSGQITLRYLKTAPVNRTLMALYNAQKADSRLWGKNVITVTQSVSGDVTTGIQCAFKKVPDLNYAMEGGIVEWVFDAGRIEEMLGTY</sequence>
<dbReference type="InterPro" id="IPR021695">
    <property type="entry name" value="Phage_KPP10_Orf10"/>
</dbReference>
<dbReference type="Pfam" id="PF11681">
    <property type="entry name" value="Phage_Tube_PhiTE"/>
    <property type="match status" value="1"/>
</dbReference>